<comment type="caution">
    <text evidence="7">The sequence shown here is derived from an EMBL/GenBank/DDBJ whole genome shotgun (WGS) entry which is preliminary data.</text>
</comment>
<sequence>MTESVIIPAGLGRRLAGFALELLLCAATLVVGWLVWSVLEWRHGRTPAKRLLGLRVVDAVTAEPADLRTMALRQGVYAIGVVGLFGAATLGLGLVIAALFALSPTRQAMWDRLAFTSVVRADA</sequence>
<feature type="domain" description="RDD" evidence="6">
    <location>
        <begin position="19"/>
        <end position="114"/>
    </location>
</feature>
<keyword evidence="4 5" id="KW-0472">Membrane</keyword>
<feature type="transmembrane region" description="Helical" evidence="5">
    <location>
        <begin position="15"/>
        <end position="36"/>
    </location>
</feature>
<accession>A0A8J3L6J0</accession>
<evidence type="ECO:0000313" key="8">
    <source>
        <dbReference type="Proteomes" id="UP000660339"/>
    </source>
</evidence>
<evidence type="ECO:0000256" key="3">
    <source>
        <dbReference type="ARBA" id="ARBA00022989"/>
    </source>
</evidence>
<proteinExistence type="predicted"/>
<dbReference type="InterPro" id="IPR010432">
    <property type="entry name" value="RDD"/>
</dbReference>
<organism evidence="7 8">
    <name type="scientific">Catellatospora methionotrophica</name>
    <dbReference type="NCBI Taxonomy" id="121620"/>
    <lineage>
        <taxon>Bacteria</taxon>
        <taxon>Bacillati</taxon>
        <taxon>Actinomycetota</taxon>
        <taxon>Actinomycetes</taxon>
        <taxon>Micromonosporales</taxon>
        <taxon>Micromonosporaceae</taxon>
        <taxon>Catellatospora</taxon>
    </lineage>
</organism>
<dbReference type="GO" id="GO:0016020">
    <property type="term" value="C:membrane"/>
    <property type="evidence" value="ECO:0007669"/>
    <property type="project" value="UniProtKB-SubCell"/>
</dbReference>
<evidence type="ECO:0000256" key="2">
    <source>
        <dbReference type="ARBA" id="ARBA00022692"/>
    </source>
</evidence>
<feature type="transmembrane region" description="Helical" evidence="5">
    <location>
        <begin position="76"/>
        <end position="102"/>
    </location>
</feature>
<keyword evidence="3 5" id="KW-1133">Transmembrane helix</keyword>
<evidence type="ECO:0000256" key="1">
    <source>
        <dbReference type="ARBA" id="ARBA00004141"/>
    </source>
</evidence>
<protein>
    <recommendedName>
        <fullName evidence="6">RDD domain-containing protein</fullName>
    </recommendedName>
</protein>
<reference evidence="7" key="1">
    <citation type="submission" date="2021-01" db="EMBL/GenBank/DDBJ databases">
        <title>Whole genome shotgun sequence of Catellatospora methionotrophica NBRC 14553.</title>
        <authorList>
            <person name="Komaki H."/>
            <person name="Tamura T."/>
        </authorList>
    </citation>
    <scope>NUCLEOTIDE SEQUENCE</scope>
    <source>
        <strain evidence="7">NBRC 14553</strain>
    </source>
</reference>
<comment type="subcellular location">
    <subcellularLocation>
        <location evidence="1">Membrane</location>
        <topology evidence="1">Multi-pass membrane protein</topology>
    </subcellularLocation>
</comment>
<dbReference type="EMBL" id="BONJ01000001">
    <property type="protein sequence ID" value="GIG12449.1"/>
    <property type="molecule type" value="Genomic_DNA"/>
</dbReference>
<keyword evidence="8" id="KW-1185">Reference proteome</keyword>
<dbReference type="Pfam" id="PF06271">
    <property type="entry name" value="RDD"/>
    <property type="match status" value="1"/>
</dbReference>
<dbReference type="RefSeq" id="WP_166385171.1">
    <property type="nucleotide sequence ID" value="NZ_BAAATT010000033.1"/>
</dbReference>
<evidence type="ECO:0000313" key="7">
    <source>
        <dbReference type="EMBL" id="GIG12449.1"/>
    </source>
</evidence>
<evidence type="ECO:0000259" key="6">
    <source>
        <dbReference type="Pfam" id="PF06271"/>
    </source>
</evidence>
<evidence type="ECO:0000256" key="4">
    <source>
        <dbReference type="ARBA" id="ARBA00023136"/>
    </source>
</evidence>
<keyword evidence="2 5" id="KW-0812">Transmembrane</keyword>
<dbReference type="AlphaFoldDB" id="A0A8J3L6J0"/>
<evidence type="ECO:0000256" key="5">
    <source>
        <dbReference type="SAM" id="Phobius"/>
    </source>
</evidence>
<dbReference type="Proteomes" id="UP000660339">
    <property type="component" value="Unassembled WGS sequence"/>
</dbReference>
<gene>
    <name evidence="7" type="ORF">Cme02nite_07810</name>
</gene>
<name>A0A8J3L6J0_9ACTN</name>